<dbReference type="GO" id="GO:0043190">
    <property type="term" value="C:ATP-binding cassette (ABC) transporter complex"/>
    <property type="evidence" value="ECO:0007669"/>
    <property type="project" value="InterPro"/>
</dbReference>
<dbReference type="PANTHER" id="PTHR30188">
    <property type="entry name" value="ABC TRANSPORTER PERMEASE PROTEIN-RELATED"/>
    <property type="match status" value="1"/>
</dbReference>
<keyword evidence="2" id="KW-0997">Cell inner membrane</keyword>
<keyword evidence="2" id="KW-0812">Transmembrane</keyword>
<dbReference type="PROSITE" id="PS50801">
    <property type="entry name" value="STAS"/>
    <property type="match status" value="1"/>
</dbReference>
<comment type="function">
    <text evidence="1">Could be part of an ABC transporter complex.</text>
</comment>
<evidence type="ECO:0000259" key="3">
    <source>
        <dbReference type="PROSITE" id="PS50801"/>
    </source>
</evidence>
<protein>
    <submittedName>
        <fullName evidence="4">MlaE family lipid ABC transporter permease subunit</fullName>
    </submittedName>
</protein>
<accession>A0A5P9JWN2</accession>
<sequence>MIVAQSILAQEPQVEIEGAGDQVTARLAGHWIAENSARVESLAAEIAAGADYHRVIIDLGQVGRLDTLGAWVLDRTRHELGERGLTADFANASSEQQILLDEVAYRGFQEQKVVRRSKVMDFLVDVGKTVHGAGKDLIDGVAFLGELVSALVRVVLNPRRFRGTAVVNQMEQIAYRGVPIIVLISFLVGCIIAQQGIFQLQRFGATPFVVDLIGILVLRELGVLLTSIMVAGRSGSAFTAEIGSMKMREEIDALRVMGLDPIEVLIVPRILALVIGLPLLTFISSIAALTGGGITAWLYGDISPDVYLSRLKAALALNTFFVGIIKAPFMALVIGIIATLEGVAVAGSAESLGRHVTSSVVKAIFMVIVLDGLFAMFFAAIRY</sequence>
<feature type="transmembrane region" description="Helical" evidence="2">
    <location>
        <begin position="320"/>
        <end position="340"/>
    </location>
</feature>
<feature type="transmembrane region" description="Helical" evidence="2">
    <location>
        <begin position="209"/>
        <end position="232"/>
    </location>
</feature>
<proteinExistence type="inferred from homology"/>
<dbReference type="Proteomes" id="UP000325614">
    <property type="component" value="Chromosome"/>
</dbReference>
<dbReference type="InterPro" id="IPR002645">
    <property type="entry name" value="STAS_dom"/>
</dbReference>
<feature type="transmembrane region" description="Helical" evidence="2">
    <location>
        <begin position="360"/>
        <end position="381"/>
    </location>
</feature>
<dbReference type="NCBIfam" id="TIGR00056">
    <property type="entry name" value="MlaE family lipid ABC transporter permease subunit"/>
    <property type="match status" value="1"/>
</dbReference>
<keyword evidence="2" id="KW-1133">Transmembrane helix</keyword>
<dbReference type="PANTHER" id="PTHR30188:SF3">
    <property type="entry name" value="ABC TRANSPORTER PERMEASE"/>
    <property type="match status" value="1"/>
</dbReference>
<dbReference type="InterPro" id="IPR036513">
    <property type="entry name" value="STAS_dom_sf"/>
</dbReference>
<evidence type="ECO:0000256" key="2">
    <source>
        <dbReference type="RuleBase" id="RU362044"/>
    </source>
</evidence>
<comment type="similarity">
    <text evidence="2">Belongs to the MlaE permease family.</text>
</comment>
<evidence type="ECO:0000313" key="4">
    <source>
        <dbReference type="EMBL" id="QFU16148.1"/>
    </source>
</evidence>
<dbReference type="Pfam" id="PF01740">
    <property type="entry name" value="STAS"/>
    <property type="match status" value="1"/>
</dbReference>
<dbReference type="SUPFAM" id="SSF52091">
    <property type="entry name" value="SpoIIaa-like"/>
    <property type="match status" value="1"/>
</dbReference>
<feature type="domain" description="STAS" evidence="3">
    <location>
        <begin position="12"/>
        <end position="133"/>
    </location>
</feature>
<gene>
    <name evidence="4" type="ORF">GDR74_07885</name>
</gene>
<dbReference type="KEGG" id="mico:GDR74_07885"/>
<dbReference type="Gene3D" id="3.30.750.24">
    <property type="entry name" value="STAS domain"/>
    <property type="match status" value="1"/>
</dbReference>
<evidence type="ECO:0000256" key="1">
    <source>
        <dbReference type="ARBA" id="ARBA00003787"/>
    </source>
</evidence>
<comment type="subcellular location">
    <subcellularLocation>
        <location evidence="2">Cell inner membrane</location>
        <topology evidence="2">Multi-pass membrane protein</topology>
    </subcellularLocation>
</comment>
<organism evidence="4 5">
    <name type="scientific">Microvirga thermotolerans</name>
    <dbReference type="NCBI Taxonomy" id="2651334"/>
    <lineage>
        <taxon>Bacteria</taxon>
        <taxon>Pseudomonadati</taxon>
        <taxon>Pseudomonadota</taxon>
        <taxon>Alphaproteobacteria</taxon>
        <taxon>Hyphomicrobiales</taxon>
        <taxon>Methylobacteriaceae</taxon>
        <taxon>Microvirga</taxon>
    </lineage>
</organism>
<dbReference type="GO" id="GO:0005548">
    <property type="term" value="F:phospholipid transporter activity"/>
    <property type="evidence" value="ECO:0007669"/>
    <property type="project" value="TreeGrafter"/>
</dbReference>
<dbReference type="InterPro" id="IPR030802">
    <property type="entry name" value="Permease_MalE"/>
</dbReference>
<dbReference type="AlphaFoldDB" id="A0A5P9JWN2"/>
<dbReference type="InterPro" id="IPR003453">
    <property type="entry name" value="ABC_MlaE_roteobac"/>
</dbReference>
<dbReference type="Pfam" id="PF02405">
    <property type="entry name" value="MlaE"/>
    <property type="match status" value="1"/>
</dbReference>
<evidence type="ECO:0000313" key="5">
    <source>
        <dbReference type="Proteomes" id="UP000325614"/>
    </source>
</evidence>
<dbReference type="EMBL" id="CP045423">
    <property type="protein sequence ID" value="QFU16148.1"/>
    <property type="molecule type" value="Genomic_DNA"/>
</dbReference>
<keyword evidence="5" id="KW-1185">Reference proteome</keyword>
<feature type="transmembrane region" description="Helical" evidence="2">
    <location>
        <begin position="277"/>
        <end position="299"/>
    </location>
</feature>
<keyword evidence="2" id="KW-1003">Cell membrane</keyword>
<keyword evidence="2" id="KW-0472">Membrane</keyword>
<feature type="transmembrane region" description="Helical" evidence="2">
    <location>
        <begin position="177"/>
        <end position="197"/>
    </location>
</feature>
<name>A0A5P9JWN2_9HYPH</name>
<reference evidence="4 5" key="1">
    <citation type="submission" date="2019-10" db="EMBL/GenBank/DDBJ databases">
        <title>Isolation, Identification of Microvirga thermotolerans HR1, a novel thermophilic bacterium and Comparative Genomics of the genus Microvirga.</title>
        <authorList>
            <person name="Li J."/>
            <person name="Zhang W."/>
            <person name="Lin M."/>
            <person name="Wang J."/>
        </authorList>
    </citation>
    <scope>NUCLEOTIDE SEQUENCE [LARGE SCALE GENOMIC DNA]</scope>
    <source>
        <strain evidence="4 5">HR1</strain>
    </source>
</reference>